<dbReference type="SUPFAM" id="SSF56784">
    <property type="entry name" value="HAD-like"/>
    <property type="match status" value="1"/>
</dbReference>
<name>A0A081NCB8_9GAMM</name>
<dbReference type="Proteomes" id="UP000028006">
    <property type="component" value="Unassembled WGS sequence"/>
</dbReference>
<accession>A0A081NCB8</accession>
<dbReference type="Gene3D" id="3.40.50.1000">
    <property type="entry name" value="HAD superfamily/HAD-like"/>
    <property type="match status" value="1"/>
</dbReference>
<reference evidence="1 2" key="1">
    <citation type="submission" date="2014-06" db="EMBL/GenBank/DDBJ databases">
        <title>Whole Genome Sequences of Three Symbiotic Endozoicomonas Bacteria.</title>
        <authorList>
            <person name="Neave M.J."/>
            <person name="Apprill A."/>
            <person name="Voolstra C.R."/>
        </authorList>
    </citation>
    <scope>NUCLEOTIDE SEQUENCE [LARGE SCALE GENOMIC DNA]</scope>
    <source>
        <strain evidence="1 2">LMG 24815</strain>
    </source>
</reference>
<evidence type="ECO:0000313" key="1">
    <source>
        <dbReference type="EMBL" id="KEQ16091.1"/>
    </source>
</evidence>
<dbReference type="InterPro" id="IPR023214">
    <property type="entry name" value="HAD_sf"/>
</dbReference>
<dbReference type="AlphaFoldDB" id="A0A081NCB8"/>
<dbReference type="InterPro" id="IPR036412">
    <property type="entry name" value="HAD-like_sf"/>
</dbReference>
<keyword evidence="2" id="KW-1185">Reference proteome</keyword>
<sequence>MTDSSIKFIATDMDRTLLDEQGQLDATFFDLHQQIEEKGILGSGPELLYRVNIDPKLNFINQ</sequence>
<evidence type="ECO:0000313" key="2">
    <source>
        <dbReference type="Proteomes" id="UP000028006"/>
    </source>
</evidence>
<dbReference type="EMBL" id="JOKG01000001">
    <property type="protein sequence ID" value="KEQ16091.1"/>
    <property type="molecule type" value="Genomic_DNA"/>
</dbReference>
<gene>
    <name evidence="1" type="ORF">GZ77_06410</name>
</gene>
<protein>
    <recommendedName>
        <fullName evidence="3">Haloacid dehalogenase</fullName>
    </recommendedName>
</protein>
<proteinExistence type="predicted"/>
<comment type="caution">
    <text evidence="1">The sequence shown here is derived from an EMBL/GenBank/DDBJ whole genome shotgun (WGS) entry which is preliminary data.</text>
</comment>
<organism evidence="1 2">
    <name type="scientific">Endozoicomonas montiporae</name>
    <dbReference type="NCBI Taxonomy" id="1027273"/>
    <lineage>
        <taxon>Bacteria</taxon>
        <taxon>Pseudomonadati</taxon>
        <taxon>Pseudomonadota</taxon>
        <taxon>Gammaproteobacteria</taxon>
        <taxon>Oceanospirillales</taxon>
        <taxon>Endozoicomonadaceae</taxon>
        <taxon>Endozoicomonas</taxon>
    </lineage>
</organism>
<evidence type="ECO:0008006" key="3">
    <source>
        <dbReference type="Google" id="ProtNLM"/>
    </source>
</evidence>